<dbReference type="InterPro" id="IPR036291">
    <property type="entry name" value="NAD(P)-bd_dom_sf"/>
</dbReference>
<evidence type="ECO:0000256" key="3">
    <source>
        <dbReference type="ARBA" id="ARBA00009263"/>
    </source>
</evidence>
<evidence type="ECO:0000313" key="8">
    <source>
        <dbReference type="EMBL" id="OGG51090.1"/>
    </source>
</evidence>
<organism evidence="8 9">
    <name type="scientific">Candidatus Kaiserbacteria bacterium RIFCSPHIGHO2_01_FULL_54_36</name>
    <dbReference type="NCBI Taxonomy" id="1798482"/>
    <lineage>
        <taxon>Bacteria</taxon>
        <taxon>Candidatus Kaiseribacteriota</taxon>
    </lineage>
</organism>
<dbReference type="Gene3D" id="3.40.50.720">
    <property type="entry name" value="NAD(P)-binding Rossmann-like Domain"/>
    <property type="match status" value="1"/>
</dbReference>
<dbReference type="PANTHER" id="PTHR43715:SF1">
    <property type="entry name" value="GDP-MANNOSE 4,6 DEHYDRATASE"/>
    <property type="match status" value="1"/>
</dbReference>
<dbReference type="GO" id="GO:0042351">
    <property type="term" value="P:'de novo' GDP-L-fucose biosynthetic process"/>
    <property type="evidence" value="ECO:0007669"/>
    <property type="project" value="TreeGrafter"/>
</dbReference>
<evidence type="ECO:0000313" key="9">
    <source>
        <dbReference type="Proteomes" id="UP000178370"/>
    </source>
</evidence>
<feature type="domain" description="NAD(P)-binding" evidence="7">
    <location>
        <begin position="5"/>
        <end position="327"/>
    </location>
</feature>
<dbReference type="EC" id="4.2.1.47" evidence="4"/>
<dbReference type="PANTHER" id="PTHR43715">
    <property type="entry name" value="GDP-MANNOSE 4,6-DEHYDRATASE"/>
    <property type="match status" value="1"/>
</dbReference>
<dbReference type="Proteomes" id="UP000178370">
    <property type="component" value="Unassembled WGS sequence"/>
</dbReference>
<dbReference type="InterPro" id="IPR016040">
    <property type="entry name" value="NAD(P)-bd_dom"/>
</dbReference>
<dbReference type="SUPFAM" id="SSF51735">
    <property type="entry name" value="NAD(P)-binding Rossmann-fold domains"/>
    <property type="match status" value="1"/>
</dbReference>
<keyword evidence="5" id="KW-0456">Lyase</keyword>
<name>A0A1F6CPS3_9BACT</name>
<comment type="cofactor">
    <cofactor evidence="2">
        <name>NADP(+)</name>
        <dbReference type="ChEBI" id="CHEBI:58349"/>
    </cofactor>
</comment>
<proteinExistence type="inferred from homology"/>
<evidence type="ECO:0000259" key="7">
    <source>
        <dbReference type="Pfam" id="PF16363"/>
    </source>
</evidence>
<dbReference type="FunFam" id="3.40.50.720:FF:000924">
    <property type="entry name" value="GDP-mannose 4,6 dehydratase"/>
    <property type="match status" value="1"/>
</dbReference>
<dbReference type="Pfam" id="PF16363">
    <property type="entry name" value="GDP_Man_Dehyd"/>
    <property type="match status" value="1"/>
</dbReference>
<comment type="caution">
    <text evidence="8">The sequence shown here is derived from an EMBL/GenBank/DDBJ whole genome shotgun (WGS) entry which is preliminary data.</text>
</comment>
<sequence length="340" mass="37658">MKRALITGVTGQDGSYLAEVLLDRGYDVYGLVRRTSGGPSDILEQLHRTRGLHFIYGDLHDVASLRRAMEIAKPDEVYNLASQSHVGVSFEVPEDAWEVNYLGAGRVITEALKANKATRIYQASSSEMFGTTPPPQNELSAFAPVSPYAQAKLRAHKEYVVGYREDKGAYVCSGILFNHESPRRGKHFVTRKITLSLAKIKLGLQERLELGNLNVKRDWGYAKEYVVAMHTMLERDSAEDFVIATGVQHSVREFVDAAASVLGMPVLWEGSGVDEVGKNKKGEVIVSVNPKFFRSREVSDLVGDASKAKRILGWEPSVSFSELVSMMAKADYDELVRSAQ</sequence>
<comment type="similarity">
    <text evidence="3">Belongs to the NAD(P)-dependent epimerase/dehydratase family. GDP-mannose 4,6-dehydratase subfamily.</text>
</comment>
<accession>A0A1F6CPS3</accession>
<dbReference type="InterPro" id="IPR006368">
    <property type="entry name" value="GDP_Man_deHydtase"/>
</dbReference>
<evidence type="ECO:0000256" key="4">
    <source>
        <dbReference type="ARBA" id="ARBA00011989"/>
    </source>
</evidence>
<dbReference type="STRING" id="1798482.A2763_01990"/>
<comment type="catalytic activity">
    <reaction evidence="1">
        <text>GDP-alpha-D-mannose = GDP-4-dehydro-alpha-D-rhamnose + H2O</text>
        <dbReference type="Rhea" id="RHEA:23820"/>
        <dbReference type="ChEBI" id="CHEBI:15377"/>
        <dbReference type="ChEBI" id="CHEBI:57527"/>
        <dbReference type="ChEBI" id="CHEBI:57964"/>
        <dbReference type="EC" id="4.2.1.47"/>
    </reaction>
</comment>
<reference evidence="8 9" key="1">
    <citation type="journal article" date="2016" name="Nat. Commun.">
        <title>Thousands of microbial genomes shed light on interconnected biogeochemical processes in an aquifer system.</title>
        <authorList>
            <person name="Anantharaman K."/>
            <person name="Brown C.T."/>
            <person name="Hug L.A."/>
            <person name="Sharon I."/>
            <person name="Castelle C.J."/>
            <person name="Probst A.J."/>
            <person name="Thomas B.C."/>
            <person name="Singh A."/>
            <person name="Wilkins M.J."/>
            <person name="Karaoz U."/>
            <person name="Brodie E.L."/>
            <person name="Williams K.H."/>
            <person name="Hubbard S.S."/>
            <person name="Banfield J.F."/>
        </authorList>
    </citation>
    <scope>NUCLEOTIDE SEQUENCE [LARGE SCALE GENOMIC DNA]</scope>
</reference>
<protein>
    <recommendedName>
        <fullName evidence="4">GDP-mannose 4,6-dehydratase</fullName>
        <ecNumber evidence="4">4.2.1.47</ecNumber>
    </recommendedName>
</protein>
<comment type="function">
    <text evidence="6">Catalyzes the conversion of GDP-D-mannose to GDP-4-dehydro-6-deoxy-D-mannose.</text>
</comment>
<dbReference type="GO" id="GO:0008446">
    <property type="term" value="F:GDP-mannose 4,6-dehydratase activity"/>
    <property type="evidence" value="ECO:0007669"/>
    <property type="project" value="UniProtKB-EC"/>
</dbReference>
<gene>
    <name evidence="8" type="ORF">A2763_01990</name>
</gene>
<dbReference type="AlphaFoldDB" id="A0A1F6CPS3"/>
<evidence type="ECO:0000256" key="2">
    <source>
        <dbReference type="ARBA" id="ARBA00001937"/>
    </source>
</evidence>
<evidence type="ECO:0000256" key="5">
    <source>
        <dbReference type="ARBA" id="ARBA00023239"/>
    </source>
</evidence>
<evidence type="ECO:0000256" key="6">
    <source>
        <dbReference type="ARBA" id="ARBA00059383"/>
    </source>
</evidence>
<dbReference type="CDD" id="cd05260">
    <property type="entry name" value="GDP_MD_SDR_e"/>
    <property type="match status" value="1"/>
</dbReference>
<dbReference type="EMBL" id="MFKV01000002">
    <property type="protein sequence ID" value="OGG51090.1"/>
    <property type="molecule type" value="Genomic_DNA"/>
</dbReference>
<dbReference type="Gene3D" id="3.90.25.10">
    <property type="entry name" value="UDP-galactose 4-epimerase, domain 1"/>
    <property type="match status" value="1"/>
</dbReference>
<evidence type="ECO:0000256" key="1">
    <source>
        <dbReference type="ARBA" id="ARBA00000188"/>
    </source>
</evidence>